<dbReference type="Proteomes" id="UP001596154">
    <property type="component" value="Unassembled WGS sequence"/>
</dbReference>
<organism evidence="2 3">
    <name type="scientific">Streptomyces bullii</name>
    <dbReference type="NCBI Taxonomy" id="349910"/>
    <lineage>
        <taxon>Bacteria</taxon>
        <taxon>Bacillati</taxon>
        <taxon>Actinomycetota</taxon>
        <taxon>Actinomycetes</taxon>
        <taxon>Kitasatosporales</taxon>
        <taxon>Streptomycetaceae</taxon>
        <taxon>Streptomyces</taxon>
    </lineage>
</organism>
<evidence type="ECO:0000313" key="3">
    <source>
        <dbReference type="Proteomes" id="UP001596154"/>
    </source>
</evidence>
<protein>
    <recommendedName>
        <fullName evidence="4">Lipoprotein</fullName>
    </recommendedName>
</protein>
<evidence type="ECO:0008006" key="4">
    <source>
        <dbReference type="Google" id="ProtNLM"/>
    </source>
</evidence>
<evidence type="ECO:0000313" key="2">
    <source>
        <dbReference type="EMBL" id="MFC5637932.1"/>
    </source>
</evidence>
<dbReference type="RefSeq" id="WP_381028076.1">
    <property type="nucleotide sequence ID" value="NZ_JBHSNY010000011.1"/>
</dbReference>
<gene>
    <name evidence="2" type="ORF">ACFPZJ_30040</name>
</gene>
<reference evidence="3" key="1">
    <citation type="journal article" date="2019" name="Int. J. Syst. Evol. Microbiol.">
        <title>The Global Catalogue of Microorganisms (GCM) 10K type strain sequencing project: providing services to taxonomists for standard genome sequencing and annotation.</title>
        <authorList>
            <consortium name="The Broad Institute Genomics Platform"/>
            <consortium name="The Broad Institute Genome Sequencing Center for Infectious Disease"/>
            <person name="Wu L."/>
            <person name="Ma J."/>
        </authorList>
    </citation>
    <scope>NUCLEOTIDE SEQUENCE [LARGE SCALE GENOMIC DNA]</scope>
    <source>
        <strain evidence="3">CGMCC 4.7248</strain>
    </source>
</reference>
<proteinExistence type="predicted"/>
<dbReference type="EMBL" id="JBHSNY010000011">
    <property type="protein sequence ID" value="MFC5637932.1"/>
    <property type="molecule type" value="Genomic_DNA"/>
</dbReference>
<evidence type="ECO:0000256" key="1">
    <source>
        <dbReference type="SAM" id="MobiDB-lite"/>
    </source>
</evidence>
<name>A0ABW0UWK0_9ACTN</name>
<sequence>MTATTSARAPRGGRRYRRGTAVAVAALVMAGCDSSKSADGASSPHRQTPQSPAGQTSTRQPSTHPSAATADGRDAGACADGTCEIAVSEPVTFRFQGPAGPATLSVTEVGPDKVAYTVKSGDSRSKIGTLGPGQECVTVLRGNGGGTSCGRSGDTGRPSPQPDAVVIRAATGEDGTAILHLVSG</sequence>
<comment type="caution">
    <text evidence="2">The sequence shown here is derived from an EMBL/GenBank/DDBJ whole genome shotgun (WGS) entry which is preliminary data.</text>
</comment>
<feature type="compositionally biased region" description="Polar residues" evidence="1">
    <location>
        <begin position="44"/>
        <end position="66"/>
    </location>
</feature>
<feature type="region of interest" description="Disordered" evidence="1">
    <location>
        <begin position="33"/>
        <end position="75"/>
    </location>
</feature>
<keyword evidence="3" id="KW-1185">Reference proteome</keyword>
<accession>A0ABW0UWK0</accession>